<dbReference type="Gene3D" id="2.40.50.460">
    <property type="match status" value="1"/>
</dbReference>
<dbReference type="NCBIfam" id="TIGR00644">
    <property type="entry name" value="recJ"/>
    <property type="match status" value="1"/>
</dbReference>
<evidence type="ECO:0000313" key="9">
    <source>
        <dbReference type="EMBL" id="PIT97976.1"/>
    </source>
</evidence>
<evidence type="ECO:0000256" key="1">
    <source>
        <dbReference type="ARBA" id="ARBA00005915"/>
    </source>
</evidence>
<gene>
    <name evidence="9" type="primary">recJ</name>
    <name evidence="9" type="ORF">COT71_03475</name>
</gene>
<evidence type="ECO:0000256" key="3">
    <source>
        <dbReference type="ARBA" id="ARBA00022722"/>
    </source>
</evidence>
<evidence type="ECO:0000259" key="7">
    <source>
        <dbReference type="Pfam" id="PF02272"/>
    </source>
</evidence>
<dbReference type="InterPro" id="IPR004610">
    <property type="entry name" value="RecJ"/>
</dbReference>
<evidence type="ECO:0000259" key="6">
    <source>
        <dbReference type="Pfam" id="PF01368"/>
    </source>
</evidence>
<dbReference type="Pfam" id="PF02272">
    <property type="entry name" value="DHHA1"/>
    <property type="match status" value="1"/>
</dbReference>
<dbReference type="GO" id="GO:0008409">
    <property type="term" value="F:5'-3' exonuclease activity"/>
    <property type="evidence" value="ECO:0007669"/>
    <property type="project" value="InterPro"/>
</dbReference>
<dbReference type="EMBL" id="PEZP01000039">
    <property type="protein sequence ID" value="PIT97976.1"/>
    <property type="molecule type" value="Genomic_DNA"/>
</dbReference>
<proteinExistence type="inferred from homology"/>
<sequence length="582" mass="61238">MSMVKMGAVLREPTVWQVAAGEQALDSLAVLNDALLAARGVAPTAADFFSPRYERDVHDPHLLHGMASAVEMLYAAAAKGDRVLVHGDYDADGITSTAIIMDTLRGLGVSAAPWLPHRTDHGYGLNRSILSDLIDSFDVLVCVDCGIAHAEEIAWLKEAGKGVIIADHHEIPAVLPPADAVLHPRHPDGAYPFGWLCGAGVSWKLAQALLRDPRSGEDGQATEKWLLDLVCLGTLADVVPLQGENRAVVRFGLEVLRRSRRPGIRALVALLGETAFVDEQTAAFRLVPLLNAAGRVDHPLAALDVLLAETPAAAQPLAEALQRLNRRRRTLSLRVQTEAEQVVAEAAADGLPVLFAADLSWPAGVVGLVAGRLAEKYGRPAFIVGGSGESAVGSARGPAGANVLALLQAGAAHLVRYGGHVGAAGFTVTADNIAALQHALLAAPSIRAAAPMRQADAVVADSLISWETLESLEKFAPFGEGNPKPLLILQDVPVRDIRPVGGRGEHLKLSFEVGGRTIGGIGFGLAETAAIGIKAGGRVDVLFYLEVNVWQGQRSLQLKIEDIASAGTVDIRAAAALAIIKQ</sequence>
<evidence type="ECO:0000313" key="10">
    <source>
        <dbReference type="Proteomes" id="UP000230731"/>
    </source>
</evidence>
<organism evidence="9 10">
    <name type="scientific">Candidatus Andersenbacteria bacterium CG10_big_fil_rev_8_21_14_0_10_54_11</name>
    <dbReference type="NCBI Taxonomy" id="1974485"/>
    <lineage>
        <taxon>Bacteria</taxon>
        <taxon>Candidatus Anderseniibacteriota</taxon>
    </lineage>
</organism>
<dbReference type="InterPro" id="IPR038763">
    <property type="entry name" value="DHH_sf"/>
</dbReference>
<dbReference type="InterPro" id="IPR041122">
    <property type="entry name" value="RecJ_OB"/>
</dbReference>
<dbReference type="InterPro" id="IPR051673">
    <property type="entry name" value="SSDNA_exonuclease_RecJ"/>
</dbReference>
<dbReference type="InterPro" id="IPR003156">
    <property type="entry name" value="DHHA1_dom"/>
</dbReference>
<evidence type="ECO:0000256" key="4">
    <source>
        <dbReference type="ARBA" id="ARBA00022801"/>
    </source>
</evidence>
<comment type="similarity">
    <text evidence="1">Belongs to the RecJ family.</text>
</comment>
<dbReference type="Pfam" id="PF17768">
    <property type="entry name" value="RecJ_OB"/>
    <property type="match status" value="1"/>
</dbReference>
<evidence type="ECO:0000259" key="8">
    <source>
        <dbReference type="Pfam" id="PF17768"/>
    </source>
</evidence>
<dbReference type="Proteomes" id="UP000230731">
    <property type="component" value="Unassembled WGS sequence"/>
</dbReference>
<accession>A0A2M6WYX8</accession>
<evidence type="ECO:0000256" key="2">
    <source>
        <dbReference type="ARBA" id="ARBA00019841"/>
    </source>
</evidence>
<dbReference type="SUPFAM" id="SSF64182">
    <property type="entry name" value="DHH phosphoesterases"/>
    <property type="match status" value="1"/>
</dbReference>
<protein>
    <recommendedName>
        <fullName evidence="2">Single-stranded-DNA-specific exonuclease RecJ</fullName>
    </recommendedName>
</protein>
<keyword evidence="5 9" id="KW-0269">Exonuclease</keyword>
<name>A0A2M6WYX8_9BACT</name>
<dbReference type="GO" id="GO:0006281">
    <property type="term" value="P:DNA repair"/>
    <property type="evidence" value="ECO:0007669"/>
    <property type="project" value="InterPro"/>
</dbReference>
<dbReference type="AlphaFoldDB" id="A0A2M6WYX8"/>
<dbReference type="InterPro" id="IPR001667">
    <property type="entry name" value="DDH_dom"/>
</dbReference>
<feature type="domain" description="RecJ OB" evidence="8">
    <location>
        <begin position="456"/>
        <end position="562"/>
    </location>
</feature>
<evidence type="ECO:0000256" key="5">
    <source>
        <dbReference type="ARBA" id="ARBA00022839"/>
    </source>
</evidence>
<feature type="domain" description="DHHA1" evidence="7">
    <location>
        <begin position="352"/>
        <end position="440"/>
    </location>
</feature>
<dbReference type="GO" id="GO:0006310">
    <property type="term" value="P:DNA recombination"/>
    <property type="evidence" value="ECO:0007669"/>
    <property type="project" value="InterPro"/>
</dbReference>
<keyword evidence="4" id="KW-0378">Hydrolase</keyword>
<dbReference type="PANTHER" id="PTHR30255:SF2">
    <property type="entry name" value="SINGLE-STRANDED-DNA-SPECIFIC EXONUCLEASE RECJ"/>
    <property type="match status" value="1"/>
</dbReference>
<dbReference type="Pfam" id="PF01368">
    <property type="entry name" value="DHH"/>
    <property type="match status" value="1"/>
</dbReference>
<reference evidence="10" key="1">
    <citation type="submission" date="2017-09" db="EMBL/GenBank/DDBJ databases">
        <title>Depth-based differentiation of microbial function through sediment-hosted aquifers and enrichment of novel symbionts in the deep terrestrial subsurface.</title>
        <authorList>
            <person name="Probst A.J."/>
            <person name="Ladd B."/>
            <person name="Jarett J.K."/>
            <person name="Geller-Mcgrath D.E."/>
            <person name="Sieber C.M.K."/>
            <person name="Emerson J.B."/>
            <person name="Anantharaman K."/>
            <person name="Thomas B.C."/>
            <person name="Malmstrom R."/>
            <person name="Stieglmeier M."/>
            <person name="Klingl A."/>
            <person name="Woyke T."/>
            <person name="Ryan C.M."/>
            <person name="Banfield J.F."/>
        </authorList>
    </citation>
    <scope>NUCLEOTIDE SEQUENCE [LARGE SCALE GENOMIC DNA]</scope>
</reference>
<dbReference type="PANTHER" id="PTHR30255">
    <property type="entry name" value="SINGLE-STRANDED-DNA-SPECIFIC EXONUCLEASE RECJ"/>
    <property type="match status" value="1"/>
</dbReference>
<dbReference type="Gene3D" id="3.90.1640.30">
    <property type="match status" value="1"/>
</dbReference>
<comment type="caution">
    <text evidence="9">The sequence shown here is derived from an EMBL/GenBank/DDBJ whole genome shotgun (WGS) entry which is preliminary data.</text>
</comment>
<dbReference type="GO" id="GO:0003676">
    <property type="term" value="F:nucleic acid binding"/>
    <property type="evidence" value="ECO:0007669"/>
    <property type="project" value="InterPro"/>
</dbReference>
<keyword evidence="3" id="KW-0540">Nuclease</keyword>
<feature type="domain" description="DDH" evidence="6">
    <location>
        <begin position="82"/>
        <end position="234"/>
    </location>
</feature>